<evidence type="ECO:0000313" key="3">
    <source>
        <dbReference type="EMBL" id="MFC4105146.1"/>
    </source>
</evidence>
<keyword evidence="2" id="KW-0812">Transmembrane</keyword>
<dbReference type="EMBL" id="JBHSBN010000002">
    <property type="protein sequence ID" value="MFC4105146.1"/>
    <property type="molecule type" value="Genomic_DNA"/>
</dbReference>
<sequence length="229" mass="22121">MAEPRRAAAAGAAVCATAGAAAVVLAVVAGPSPGLSGYVSEAGVTASRYATTYRLGVFGLAAGLALLAVALPAALRYAVGLLGASAAGTVLSGVVTCSDGCPLPPFERAGVADLVHGGASVAAVAGCVFAMLVVTWSAPPGAIRRWSGTALAVALPLSGAVGLAMLAVGRGTVTGLLERLLLADVLAWATILAMIISAGHRPPAPAGGVPATAHRGSGPSDGPAFPPDW</sequence>
<keyword evidence="2" id="KW-0472">Membrane</keyword>
<dbReference type="Pfam" id="PF06197">
    <property type="entry name" value="DUF998"/>
    <property type="match status" value="1"/>
</dbReference>
<dbReference type="Proteomes" id="UP001595868">
    <property type="component" value="Unassembled WGS sequence"/>
</dbReference>
<protein>
    <submittedName>
        <fullName evidence="3">DUF998 domain-containing protein</fullName>
    </submittedName>
</protein>
<keyword evidence="4" id="KW-1185">Reference proteome</keyword>
<feature type="transmembrane region" description="Helical" evidence="2">
    <location>
        <begin position="50"/>
        <end position="70"/>
    </location>
</feature>
<evidence type="ECO:0000313" key="4">
    <source>
        <dbReference type="Proteomes" id="UP001595868"/>
    </source>
</evidence>
<dbReference type="InterPro" id="IPR009339">
    <property type="entry name" value="DUF998"/>
</dbReference>
<evidence type="ECO:0000256" key="1">
    <source>
        <dbReference type="SAM" id="MobiDB-lite"/>
    </source>
</evidence>
<name>A0ABV8KH72_9ACTN</name>
<feature type="transmembrane region" description="Helical" evidence="2">
    <location>
        <begin position="148"/>
        <end position="168"/>
    </location>
</feature>
<reference evidence="4" key="1">
    <citation type="journal article" date="2019" name="Int. J. Syst. Evol. Microbiol.">
        <title>The Global Catalogue of Microorganisms (GCM) 10K type strain sequencing project: providing services to taxonomists for standard genome sequencing and annotation.</title>
        <authorList>
            <consortium name="The Broad Institute Genomics Platform"/>
            <consortium name="The Broad Institute Genome Sequencing Center for Infectious Disease"/>
            <person name="Wu L."/>
            <person name="Ma J."/>
        </authorList>
    </citation>
    <scope>NUCLEOTIDE SEQUENCE [LARGE SCALE GENOMIC DNA]</scope>
    <source>
        <strain evidence="4">2902at01</strain>
    </source>
</reference>
<accession>A0ABV8KH72</accession>
<keyword evidence="2" id="KW-1133">Transmembrane helix</keyword>
<feature type="transmembrane region" description="Helical" evidence="2">
    <location>
        <begin position="180"/>
        <end position="198"/>
    </location>
</feature>
<dbReference type="RefSeq" id="WP_377542146.1">
    <property type="nucleotide sequence ID" value="NZ_JBHSBN010000002.1"/>
</dbReference>
<feature type="transmembrane region" description="Helical" evidence="2">
    <location>
        <begin position="115"/>
        <end position="136"/>
    </location>
</feature>
<comment type="caution">
    <text evidence="3">The sequence shown here is derived from an EMBL/GenBank/DDBJ whole genome shotgun (WGS) entry which is preliminary data.</text>
</comment>
<proteinExistence type="predicted"/>
<gene>
    <name evidence="3" type="ORF">ACFOX0_04220</name>
</gene>
<feature type="region of interest" description="Disordered" evidence="1">
    <location>
        <begin position="206"/>
        <end position="229"/>
    </location>
</feature>
<evidence type="ECO:0000256" key="2">
    <source>
        <dbReference type="SAM" id="Phobius"/>
    </source>
</evidence>
<organism evidence="3 4">
    <name type="scientific">Micromonospora zhanjiangensis</name>
    <dbReference type="NCBI Taxonomy" id="1522057"/>
    <lineage>
        <taxon>Bacteria</taxon>
        <taxon>Bacillati</taxon>
        <taxon>Actinomycetota</taxon>
        <taxon>Actinomycetes</taxon>
        <taxon>Micromonosporales</taxon>
        <taxon>Micromonosporaceae</taxon>
        <taxon>Micromonospora</taxon>
    </lineage>
</organism>